<feature type="transmembrane region" description="Helical" evidence="1">
    <location>
        <begin position="301"/>
        <end position="319"/>
    </location>
</feature>
<dbReference type="Proteomes" id="UP000006329">
    <property type="component" value="Unassembled WGS sequence"/>
</dbReference>
<keyword evidence="1" id="KW-0472">Membrane</keyword>
<keyword evidence="3" id="KW-1185">Reference proteome</keyword>
<protein>
    <submittedName>
        <fullName evidence="2">Membrane protein</fullName>
    </submittedName>
</protein>
<feature type="transmembrane region" description="Helical" evidence="1">
    <location>
        <begin position="270"/>
        <end position="289"/>
    </location>
</feature>
<feature type="transmembrane region" description="Helical" evidence="1">
    <location>
        <begin position="379"/>
        <end position="397"/>
    </location>
</feature>
<evidence type="ECO:0000313" key="3">
    <source>
        <dbReference type="Proteomes" id="UP000006329"/>
    </source>
</evidence>
<evidence type="ECO:0000256" key="1">
    <source>
        <dbReference type="SAM" id="Phobius"/>
    </source>
</evidence>
<keyword evidence="1" id="KW-0812">Transmembrane</keyword>
<keyword evidence="1" id="KW-1133">Transmembrane helix</keyword>
<comment type="caution">
    <text evidence="2">The sequence shown here is derived from an EMBL/GenBank/DDBJ whole genome shotgun (WGS) entry which is preliminary data.</text>
</comment>
<feature type="transmembrane region" description="Helical" evidence="1">
    <location>
        <begin position="355"/>
        <end position="373"/>
    </location>
</feature>
<accession>A0A0E2BGE8</accession>
<feature type="transmembrane region" description="Helical" evidence="1">
    <location>
        <begin position="325"/>
        <end position="343"/>
    </location>
</feature>
<dbReference type="EMBL" id="AHON02000039">
    <property type="protein sequence ID" value="EKO34001.1"/>
    <property type="molecule type" value="Genomic_DNA"/>
</dbReference>
<name>A0A0E2BGE8_9LEPT</name>
<proteinExistence type="predicted"/>
<evidence type="ECO:0000313" key="2">
    <source>
        <dbReference type="EMBL" id="EKO34001.1"/>
    </source>
</evidence>
<dbReference type="AlphaFoldDB" id="A0A0E2BGE8"/>
<gene>
    <name evidence="2" type="ORF">LEP1GSC179_3637</name>
</gene>
<reference evidence="2" key="1">
    <citation type="submission" date="2012-10" db="EMBL/GenBank/DDBJ databases">
        <authorList>
            <person name="Harkins D.M."/>
            <person name="Durkin A.S."/>
            <person name="Brinkac L.M."/>
            <person name="Haft D.H."/>
            <person name="Selengut J.D."/>
            <person name="Sanka R."/>
            <person name="DePew J."/>
            <person name="Purushe J."/>
            <person name="Matthias M.A."/>
            <person name="Vinetz J.M."/>
            <person name="Sutton G.G."/>
            <person name="Nierman W.C."/>
            <person name="Fouts D.E."/>
        </authorList>
    </citation>
    <scope>NUCLEOTIDE SEQUENCE [LARGE SCALE GENOMIC DNA]</scope>
    <source>
        <strain evidence="2">MOR084</strain>
    </source>
</reference>
<dbReference type="RefSeq" id="WP_004476323.1">
    <property type="nucleotide sequence ID" value="NZ_AHON02000039.1"/>
</dbReference>
<sequence length="409" mass="46907">MKFSTFLWLFILCSLGSLILIFASFRVGEHKSSTYGATYEDFKKSWGGETSVPPIQFFFVKKVLEKEYNSDTGIEKYVTKTEEIPVIPNSIEYHANVIYKEQSRGWLSFNAFEAIHSDIYYMVNNGDASGDLYMRITKPNETTLLNAIHITVDGLSKDDQFKTLSEPILLKRNFGPNSKLKLAVDYTEKGMEILKYAISIYENEIISSLKATFEINTSEFEIYRFGLPHKIELNPNGSKLTFELKNFVTNQDLGISFYSKSIYLDRIESLIQTSPLSLIIFIIVLFVFSQIKEIRFHSIHYLFYSIICIFYFLFVTYLIRFIGVFPSFGLAGLLTGLMFVLYSPNVVGWEFSLKILAPYLVTVTLCLSLTFLLPVFKGITFVTLIFILCISIMISIGKSNVENWPINKE</sequence>
<organism evidence="2 3">
    <name type="scientific">Leptospira santarosai str. MOR084</name>
    <dbReference type="NCBI Taxonomy" id="1049984"/>
    <lineage>
        <taxon>Bacteria</taxon>
        <taxon>Pseudomonadati</taxon>
        <taxon>Spirochaetota</taxon>
        <taxon>Spirochaetia</taxon>
        <taxon>Leptospirales</taxon>
        <taxon>Leptospiraceae</taxon>
        <taxon>Leptospira</taxon>
    </lineage>
</organism>